<protein>
    <submittedName>
        <fullName evidence="1">Uncharacterized protein</fullName>
    </submittedName>
</protein>
<reference evidence="1" key="2">
    <citation type="journal article" date="2022" name="New Phytol.">
        <title>Evolutionary transition to the ectomycorrhizal habit in the genomes of a hyperdiverse lineage of mushroom-forming fungi.</title>
        <authorList>
            <person name="Looney B."/>
            <person name="Miyauchi S."/>
            <person name="Morin E."/>
            <person name="Drula E."/>
            <person name="Courty P.E."/>
            <person name="Kohler A."/>
            <person name="Kuo A."/>
            <person name="LaButti K."/>
            <person name="Pangilinan J."/>
            <person name="Lipzen A."/>
            <person name="Riley R."/>
            <person name="Andreopoulos W."/>
            <person name="He G."/>
            <person name="Johnson J."/>
            <person name="Nolan M."/>
            <person name="Tritt A."/>
            <person name="Barry K.W."/>
            <person name="Grigoriev I.V."/>
            <person name="Nagy L.G."/>
            <person name="Hibbett D."/>
            <person name="Henrissat B."/>
            <person name="Matheny P.B."/>
            <person name="Labbe J."/>
            <person name="Martin F.M."/>
        </authorList>
    </citation>
    <scope>NUCLEOTIDE SEQUENCE</scope>
    <source>
        <strain evidence="1">FP105234-sp</strain>
    </source>
</reference>
<comment type="caution">
    <text evidence="1">The sequence shown here is derived from an EMBL/GenBank/DDBJ whole genome shotgun (WGS) entry which is preliminary data.</text>
</comment>
<proteinExistence type="predicted"/>
<evidence type="ECO:0000313" key="1">
    <source>
        <dbReference type="EMBL" id="KAI0037319.1"/>
    </source>
</evidence>
<accession>A0ACB8QZQ3</accession>
<organism evidence="1 2">
    <name type="scientific">Auriscalpium vulgare</name>
    <dbReference type="NCBI Taxonomy" id="40419"/>
    <lineage>
        <taxon>Eukaryota</taxon>
        <taxon>Fungi</taxon>
        <taxon>Dikarya</taxon>
        <taxon>Basidiomycota</taxon>
        <taxon>Agaricomycotina</taxon>
        <taxon>Agaricomycetes</taxon>
        <taxon>Russulales</taxon>
        <taxon>Auriscalpiaceae</taxon>
        <taxon>Auriscalpium</taxon>
    </lineage>
</organism>
<gene>
    <name evidence="1" type="ORF">FA95DRAFT_1614345</name>
</gene>
<evidence type="ECO:0000313" key="2">
    <source>
        <dbReference type="Proteomes" id="UP000814033"/>
    </source>
</evidence>
<dbReference type="Proteomes" id="UP000814033">
    <property type="component" value="Unassembled WGS sequence"/>
</dbReference>
<name>A0ACB8QZQ3_9AGAM</name>
<keyword evidence="2" id="KW-1185">Reference proteome</keyword>
<sequence length="63" mass="6878">MPSAETPIAREADPSHPDFVPGLMEDPWEAPIPRTREELRAKGFSEDAINEGMVTQGRLGGTD</sequence>
<dbReference type="EMBL" id="MU277086">
    <property type="protein sequence ID" value="KAI0037319.1"/>
    <property type="molecule type" value="Genomic_DNA"/>
</dbReference>
<reference evidence="1" key="1">
    <citation type="submission" date="2021-02" db="EMBL/GenBank/DDBJ databases">
        <authorList>
            <consortium name="DOE Joint Genome Institute"/>
            <person name="Ahrendt S."/>
            <person name="Looney B.P."/>
            <person name="Miyauchi S."/>
            <person name="Morin E."/>
            <person name="Drula E."/>
            <person name="Courty P.E."/>
            <person name="Chicoki N."/>
            <person name="Fauchery L."/>
            <person name="Kohler A."/>
            <person name="Kuo A."/>
            <person name="Labutti K."/>
            <person name="Pangilinan J."/>
            <person name="Lipzen A."/>
            <person name="Riley R."/>
            <person name="Andreopoulos W."/>
            <person name="He G."/>
            <person name="Johnson J."/>
            <person name="Barry K.W."/>
            <person name="Grigoriev I.V."/>
            <person name="Nagy L."/>
            <person name="Hibbett D."/>
            <person name="Henrissat B."/>
            <person name="Matheny P.B."/>
            <person name="Labbe J."/>
            <person name="Martin F."/>
        </authorList>
    </citation>
    <scope>NUCLEOTIDE SEQUENCE</scope>
    <source>
        <strain evidence="1">FP105234-sp</strain>
    </source>
</reference>